<dbReference type="GO" id="GO:0080120">
    <property type="term" value="P:CAAX-box protein maturation"/>
    <property type="evidence" value="ECO:0007669"/>
    <property type="project" value="UniProtKB-ARBA"/>
</dbReference>
<feature type="transmembrane region" description="Helical" evidence="1">
    <location>
        <begin position="190"/>
        <end position="206"/>
    </location>
</feature>
<keyword evidence="1" id="KW-1133">Transmembrane helix</keyword>
<keyword evidence="4" id="KW-1185">Reference proteome</keyword>
<dbReference type="InterPro" id="IPR003675">
    <property type="entry name" value="Rce1/LyrA-like_dom"/>
</dbReference>
<dbReference type="AlphaFoldDB" id="A0A5C6ELN0"/>
<feature type="transmembrane region" description="Helical" evidence="1">
    <location>
        <begin position="234"/>
        <end position="254"/>
    </location>
</feature>
<proteinExistence type="predicted"/>
<feature type="transmembrane region" description="Helical" evidence="1">
    <location>
        <begin position="266"/>
        <end position="291"/>
    </location>
</feature>
<dbReference type="Proteomes" id="UP000318288">
    <property type="component" value="Unassembled WGS sequence"/>
</dbReference>
<dbReference type="RefSeq" id="WP_146459881.1">
    <property type="nucleotide sequence ID" value="NZ_SJPW01000006.1"/>
</dbReference>
<feature type="transmembrane region" description="Helical" evidence="1">
    <location>
        <begin position="71"/>
        <end position="93"/>
    </location>
</feature>
<evidence type="ECO:0000256" key="1">
    <source>
        <dbReference type="SAM" id="Phobius"/>
    </source>
</evidence>
<dbReference type="GO" id="GO:0004175">
    <property type="term" value="F:endopeptidase activity"/>
    <property type="evidence" value="ECO:0007669"/>
    <property type="project" value="UniProtKB-ARBA"/>
</dbReference>
<reference evidence="3 4" key="1">
    <citation type="submission" date="2019-02" db="EMBL/GenBank/DDBJ databases">
        <title>Deep-cultivation of Planctomycetes and their phenomic and genomic characterization uncovers novel biology.</title>
        <authorList>
            <person name="Wiegand S."/>
            <person name="Jogler M."/>
            <person name="Boedeker C."/>
            <person name="Pinto D."/>
            <person name="Vollmers J."/>
            <person name="Rivas-Marin E."/>
            <person name="Kohn T."/>
            <person name="Peeters S.H."/>
            <person name="Heuer A."/>
            <person name="Rast P."/>
            <person name="Oberbeckmann S."/>
            <person name="Bunk B."/>
            <person name="Jeske O."/>
            <person name="Meyerdierks A."/>
            <person name="Storesund J.E."/>
            <person name="Kallscheuer N."/>
            <person name="Luecker S."/>
            <person name="Lage O.M."/>
            <person name="Pohl T."/>
            <person name="Merkel B.J."/>
            <person name="Hornburger P."/>
            <person name="Mueller R.-W."/>
            <person name="Bruemmer F."/>
            <person name="Labrenz M."/>
            <person name="Spormann A.M."/>
            <person name="Op Den Camp H."/>
            <person name="Overmann J."/>
            <person name="Amann R."/>
            <person name="Jetten M.S.M."/>
            <person name="Mascher T."/>
            <person name="Medema M.H."/>
            <person name="Devos D.P."/>
            <person name="Kaster A.-K."/>
            <person name="Ovreas L."/>
            <person name="Rohde M."/>
            <person name="Galperin M.Y."/>
            <person name="Jogler C."/>
        </authorList>
    </citation>
    <scope>NUCLEOTIDE SEQUENCE [LARGE SCALE GENOMIC DNA]</scope>
    <source>
        <strain evidence="3 4">Poly51</strain>
    </source>
</reference>
<dbReference type="PANTHER" id="PTHR36435:SF1">
    <property type="entry name" value="CAAX AMINO TERMINAL PROTEASE FAMILY PROTEIN"/>
    <property type="match status" value="1"/>
</dbReference>
<dbReference type="Pfam" id="PF02517">
    <property type="entry name" value="Rce1-like"/>
    <property type="match status" value="1"/>
</dbReference>
<feature type="domain" description="CAAX prenyl protease 2/Lysostaphin resistance protein A-like" evidence="2">
    <location>
        <begin position="159"/>
        <end position="246"/>
    </location>
</feature>
<dbReference type="EMBL" id="SJPW01000006">
    <property type="protein sequence ID" value="TWU48501.1"/>
    <property type="molecule type" value="Genomic_DNA"/>
</dbReference>
<evidence type="ECO:0000313" key="4">
    <source>
        <dbReference type="Proteomes" id="UP000318288"/>
    </source>
</evidence>
<comment type="caution">
    <text evidence="3">The sequence shown here is derived from an EMBL/GenBank/DDBJ whole genome shotgun (WGS) entry which is preliminary data.</text>
</comment>
<name>A0A5C6ELN0_9BACT</name>
<accession>A0A5C6ELN0</accession>
<organism evidence="3 4">
    <name type="scientific">Rubripirellula tenax</name>
    <dbReference type="NCBI Taxonomy" id="2528015"/>
    <lineage>
        <taxon>Bacteria</taxon>
        <taxon>Pseudomonadati</taxon>
        <taxon>Planctomycetota</taxon>
        <taxon>Planctomycetia</taxon>
        <taxon>Pirellulales</taxon>
        <taxon>Pirellulaceae</taxon>
        <taxon>Rubripirellula</taxon>
    </lineage>
</organism>
<dbReference type="OrthoDB" id="2035856at2"/>
<feature type="transmembrane region" description="Helical" evidence="1">
    <location>
        <begin position="20"/>
        <end position="50"/>
    </location>
</feature>
<gene>
    <name evidence="3" type="ORF">Poly51_44010</name>
</gene>
<sequence length="340" mass="36856">MDLTPQPDTVVRPPLRRRWWTPLAVAGTSWMVFMIVSFVMAVLGVWVVFGELTLEMFRSVETITEVSRSRLGFFIVVVLPQLALVVPSIAAALLSPVETRRRLGLVVGHWPVWAWIASALATPLVGLVSSVVVGSFMEESEGLKEMSQIFRDHGESGFLIPLALMIGVTPAFCEELLFRGYIQTRLVNSFHPVIGIFVASFLFAAFHMDPVHVVAVFPMGLFLGFVSWRSGSLFPAMLGHFVNNFISVVLVVFAPEDETDVLAAPAIAITLSILAVGILSVSATAVAASMYGPPLAEPDSDAVPTDESGLPQPDDFVMARLVNPDSVSDSPYVPPFPTSD</sequence>
<feature type="transmembrane region" description="Helical" evidence="1">
    <location>
        <begin position="113"/>
        <end position="137"/>
    </location>
</feature>
<keyword evidence="1" id="KW-0812">Transmembrane</keyword>
<evidence type="ECO:0000259" key="2">
    <source>
        <dbReference type="Pfam" id="PF02517"/>
    </source>
</evidence>
<keyword evidence="1" id="KW-0472">Membrane</keyword>
<evidence type="ECO:0000313" key="3">
    <source>
        <dbReference type="EMBL" id="TWU48501.1"/>
    </source>
</evidence>
<feature type="transmembrane region" description="Helical" evidence="1">
    <location>
        <begin position="211"/>
        <end position="228"/>
    </location>
</feature>
<protein>
    <submittedName>
        <fullName evidence="3">CAAX amino terminal protease self-immunity</fullName>
    </submittedName>
</protein>
<keyword evidence="3" id="KW-0645">Protease</keyword>
<feature type="transmembrane region" description="Helical" evidence="1">
    <location>
        <begin position="158"/>
        <end position="178"/>
    </location>
</feature>
<dbReference type="PANTHER" id="PTHR36435">
    <property type="entry name" value="SLR1288 PROTEIN"/>
    <property type="match status" value="1"/>
</dbReference>
<dbReference type="GO" id="GO:0006508">
    <property type="term" value="P:proteolysis"/>
    <property type="evidence" value="ECO:0007669"/>
    <property type="project" value="UniProtKB-KW"/>
</dbReference>
<keyword evidence="3" id="KW-0378">Hydrolase</keyword>
<dbReference type="InterPro" id="IPR052710">
    <property type="entry name" value="CAAX_protease"/>
</dbReference>